<evidence type="ECO:0000256" key="6">
    <source>
        <dbReference type="ARBA" id="ARBA00022777"/>
    </source>
</evidence>
<feature type="coiled-coil region" evidence="8">
    <location>
        <begin position="204"/>
        <end position="242"/>
    </location>
</feature>
<dbReference type="InterPro" id="IPR036890">
    <property type="entry name" value="HATPase_C_sf"/>
</dbReference>
<comment type="catalytic activity">
    <reaction evidence="1">
        <text>ATP + protein L-histidine = ADP + protein N-phospho-L-histidine.</text>
        <dbReference type="EC" id="2.7.13.3"/>
    </reaction>
</comment>
<reference evidence="11 12" key="1">
    <citation type="submission" date="2022-04" db="EMBL/GenBank/DDBJ databases">
        <title>Positive selection, recombination, and allopatry shape intraspecific diversity of widespread and dominant cyanobacteria.</title>
        <authorList>
            <person name="Wei J."/>
            <person name="Shu W."/>
            <person name="Hu C."/>
        </authorList>
    </citation>
    <scope>NUCLEOTIDE SEQUENCE [LARGE SCALE GENOMIC DNA]</scope>
    <source>
        <strain evidence="11 12">GB2-A4</strain>
    </source>
</reference>
<evidence type="ECO:0000259" key="10">
    <source>
        <dbReference type="PROSITE" id="PS50885"/>
    </source>
</evidence>
<dbReference type="InterPro" id="IPR003594">
    <property type="entry name" value="HATPase_dom"/>
</dbReference>
<feature type="coiled-coil region" evidence="8">
    <location>
        <begin position="326"/>
        <end position="360"/>
    </location>
</feature>
<dbReference type="GO" id="GO:0005524">
    <property type="term" value="F:ATP binding"/>
    <property type="evidence" value="ECO:0007669"/>
    <property type="project" value="UniProtKB-KW"/>
</dbReference>
<dbReference type="CDD" id="cd00082">
    <property type="entry name" value="HisKA"/>
    <property type="match status" value="1"/>
</dbReference>
<comment type="subcellular location">
    <subcellularLocation>
        <location evidence="2">Membrane</location>
    </subcellularLocation>
</comment>
<keyword evidence="11" id="KW-0547">Nucleotide-binding</keyword>
<dbReference type="SUPFAM" id="SSF158472">
    <property type="entry name" value="HAMP domain-like"/>
    <property type="match status" value="1"/>
</dbReference>
<keyword evidence="7" id="KW-0902">Two-component regulatory system</keyword>
<dbReference type="InterPro" id="IPR004358">
    <property type="entry name" value="Sig_transdc_His_kin-like_C"/>
</dbReference>
<dbReference type="EC" id="2.7.13.3" evidence="3"/>
<sequence>MLFQAIQRFVKRTDSPSVLSAIEYTQQTPLLKRLSQHWSVAHKISAGYALSIGIAVLGTTIGLVSGNYYQGKAQQQQALTNQQQHLLSELENTVNLIRIHPQRLMGVLGESVWFDYEKTKFLGSMNQVKALLVEFESFTDQHAAALAIDAQASKDLAKSYTVHIEAYRQLTEVLWQQLQPTDLTATEIAAAQQQLLASLTNPSSSKTNIELDRLTESLTRLKAEAKAQHEQAIAQVAQAEALRMQIVVGSMLLSVVMAVRLAVTTSRAIARPLQSVTEFAKAVVQESNFKLQSPISTQDEVGSLATSLNQLVQWVGEYTSALEQARQTMEKRVEERTQDLTEALQELRQTQSQLIQSEKMSSLGQLVAGIAHEVNNPVNFIHGNLKHADEYSQNLLELIQLYRQQNSHQTAAVQTYVEAIDLDFIEEDLPKLFASMKMGTERIRQIVLSLRNFSRLDEAEMKPVDIHEGIENTLLILDNRLKQGIHLTKEYGALPLVECYPAQLNQVFMNLIANAIDALEEYQVTNTACSMNNAQASVFHAQPSVPSITIRTEQVDQHHVSIQVCDNGSGMSPDVQAKLFDPFFTTKSIGKGTGLGLSICYQIIEKHRGEIKVISEVGQGTKFVILLPLQGV</sequence>
<evidence type="ECO:0000313" key="12">
    <source>
        <dbReference type="Proteomes" id="UP001464891"/>
    </source>
</evidence>
<dbReference type="Gene3D" id="3.30.565.10">
    <property type="entry name" value="Histidine kinase-like ATPase, C-terminal domain"/>
    <property type="match status" value="1"/>
</dbReference>
<gene>
    <name evidence="11" type="ORF">NC998_28760</name>
</gene>
<dbReference type="Proteomes" id="UP001464891">
    <property type="component" value="Unassembled WGS sequence"/>
</dbReference>
<feature type="domain" description="Histidine kinase" evidence="9">
    <location>
        <begin position="369"/>
        <end position="631"/>
    </location>
</feature>
<feature type="domain" description="HAMP" evidence="10">
    <location>
        <begin position="267"/>
        <end position="320"/>
    </location>
</feature>
<accession>A0ABV0JGW6</accession>
<evidence type="ECO:0000256" key="7">
    <source>
        <dbReference type="ARBA" id="ARBA00023012"/>
    </source>
</evidence>
<dbReference type="PROSITE" id="PS50885">
    <property type="entry name" value="HAMP"/>
    <property type="match status" value="1"/>
</dbReference>
<dbReference type="PANTHER" id="PTHR43065">
    <property type="entry name" value="SENSOR HISTIDINE KINASE"/>
    <property type="match status" value="1"/>
</dbReference>
<dbReference type="Pfam" id="PF00672">
    <property type="entry name" value="HAMP"/>
    <property type="match status" value="1"/>
</dbReference>
<evidence type="ECO:0000256" key="3">
    <source>
        <dbReference type="ARBA" id="ARBA00012438"/>
    </source>
</evidence>
<dbReference type="SMART" id="SM00387">
    <property type="entry name" value="HATPase_c"/>
    <property type="match status" value="1"/>
</dbReference>
<dbReference type="Gene3D" id="6.10.340.10">
    <property type="match status" value="1"/>
</dbReference>
<dbReference type="InterPro" id="IPR005467">
    <property type="entry name" value="His_kinase_dom"/>
</dbReference>
<dbReference type="CDD" id="cd06225">
    <property type="entry name" value="HAMP"/>
    <property type="match status" value="1"/>
</dbReference>
<dbReference type="InterPro" id="IPR003661">
    <property type="entry name" value="HisK_dim/P_dom"/>
</dbReference>
<keyword evidence="12" id="KW-1185">Reference proteome</keyword>
<dbReference type="PRINTS" id="PR00344">
    <property type="entry name" value="BCTRLSENSOR"/>
</dbReference>
<evidence type="ECO:0000256" key="1">
    <source>
        <dbReference type="ARBA" id="ARBA00000085"/>
    </source>
</evidence>
<dbReference type="SUPFAM" id="SSF47384">
    <property type="entry name" value="Homodimeric domain of signal transducing histidine kinase"/>
    <property type="match status" value="1"/>
</dbReference>
<comment type="caution">
    <text evidence="11">The sequence shown here is derived from an EMBL/GenBank/DDBJ whole genome shotgun (WGS) entry which is preliminary data.</text>
</comment>
<evidence type="ECO:0000256" key="2">
    <source>
        <dbReference type="ARBA" id="ARBA00004370"/>
    </source>
</evidence>
<keyword evidence="5" id="KW-0808">Transferase</keyword>
<evidence type="ECO:0000256" key="4">
    <source>
        <dbReference type="ARBA" id="ARBA00022553"/>
    </source>
</evidence>
<evidence type="ECO:0000256" key="5">
    <source>
        <dbReference type="ARBA" id="ARBA00022679"/>
    </source>
</evidence>
<dbReference type="PROSITE" id="PS50109">
    <property type="entry name" value="HIS_KIN"/>
    <property type="match status" value="1"/>
</dbReference>
<dbReference type="Gene3D" id="1.10.287.130">
    <property type="match status" value="1"/>
</dbReference>
<dbReference type="PANTHER" id="PTHR43065:SF50">
    <property type="entry name" value="HISTIDINE KINASE"/>
    <property type="match status" value="1"/>
</dbReference>
<dbReference type="Pfam" id="PF02518">
    <property type="entry name" value="HATPase_c"/>
    <property type="match status" value="1"/>
</dbReference>
<name>A0ABV0JGW6_9CYAN</name>
<dbReference type="SUPFAM" id="SSF55874">
    <property type="entry name" value="ATPase domain of HSP90 chaperone/DNA topoisomerase II/histidine kinase"/>
    <property type="match status" value="1"/>
</dbReference>
<keyword evidence="4" id="KW-0597">Phosphoprotein</keyword>
<proteinExistence type="predicted"/>
<dbReference type="InterPro" id="IPR036097">
    <property type="entry name" value="HisK_dim/P_sf"/>
</dbReference>
<keyword evidence="11" id="KW-0067">ATP-binding</keyword>
<evidence type="ECO:0000256" key="8">
    <source>
        <dbReference type="SAM" id="Coils"/>
    </source>
</evidence>
<protein>
    <recommendedName>
        <fullName evidence="3">histidine kinase</fullName>
        <ecNumber evidence="3">2.7.13.3</ecNumber>
    </recommendedName>
</protein>
<evidence type="ECO:0000313" key="11">
    <source>
        <dbReference type="EMBL" id="MEP0821043.1"/>
    </source>
</evidence>
<dbReference type="InterPro" id="IPR003660">
    <property type="entry name" value="HAMP_dom"/>
</dbReference>
<organism evidence="11 12">
    <name type="scientific">Trichocoleus desertorum GB2-A4</name>
    <dbReference type="NCBI Taxonomy" id="2933944"/>
    <lineage>
        <taxon>Bacteria</taxon>
        <taxon>Bacillati</taxon>
        <taxon>Cyanobacteriota</taxon>
        <taxon>Cyanophyceae</taxon>
        <taxon>Leptolyngbyales</taxon>
        <taxon>Trichocoleusaceae</taxon>
        <taxon>Trichocoleus</taxon>
    </lineage>
</organism>
<dbReference type="EMBL" id="JAMPKM010000061">
    <property type="protein sequence ID" value="MEP0821043.1"/>
    <property type="molecule type" value="Genomic_DNA"/>
</dbReference>
<dbReference type="RefSeq" id="WP_190431023.1">
    <property type="nucleotide sequence ID" value="NZ_JAMPKM010000061.1"/>
</dbReference>
<keyword evidence="8" id="KW-0175">Coiled coil</keyword>
<keyword evidence="6" id="KW-0418">Kinase</keyword>
<dbReference type="SMART" id="SM00388">
    <property type="entry name" value="HisKA"/>
    <property type="match status" value="1"/>
</dbReference>
<evidence type="ECO:0000259" key="9">
    <source>
        <dbReference type="PROSITE" id="PS50109"/>
    </source>
</evidence>